<evidence type="ECO:0000259" key="6">
    <source>
        <dbReference type="PROSITE" id="PS51296"/>
    </source>
</evidence>
<dbReference type="GO" id="GO:0051213">
    <property type="term" value="F:dioxygenase activity"/>
    <property type="evidence" value="ECO:0007669"/>
    <property type="project" value="UniProtKB-KW"/>
</dbReference>
<dbReference type="Pfam" id="PF19112">
    <property type="entry name" value="VanA_C"/>
    <property type="match status" value="1"/>
</dbReference>
<evidence type="ECO:0000313" key="7">
    <source>
        <dbReference type="EMBL" id="MCJ2180743.1"/>
    </source>
</evidence>
<evidence type="ECO:0000256" key="2">
    <source>
        <dbReference type="ARBA" id="ARBA00022723"/>
    </source>
</evidence>
<dbReference type="InterPro" id="IPR017941">
    <property type="entry name" value="Rieske_2Fe-2S"/>
</dbReference>
<dbReference type="InterPro" id="IPR050584">
    <property type="entry name" value="Cholesterol_7-desaturase"/>
</dbReference>
<evidence type="ECO:0000256" key="1">
    <source>
        <dbReference type="ARBA" id="ARBA00022714"/>
    </source>
</evidence>
<dbReference type="Gene3D" id="3.90.380.10">
    <property type="entry name" value="Naphthalene 1,2-dioxygenase Alpha Subunit, Chain A, domain 1"/>
    <property type="match status" value="1"/>
</dbReference>
<dbReference type="InterPro" id="IPR044043">
    <property type="entry name" value="VanA_C_cat"/>
</dbReference>
<protein>
    <submittedName>
        <fullName evidence="7">Aromatic ring-hydroxylating dioxygenase subunit alpha</fullName>
    </submittedName>
</protein>
<dbReference type="InterPro" id="IPR036922">
    <property type="entry name" value="Rieske_2Fe-2S_sf"/>
</dbReference>
<evidence type="ECO:0000313" key="8">
    <source>
        <dbReference type="Proteomes" id="UP001162880"/>
    </source>
</evidence>
<evidence type="ECO:0000256" key="4">
    <source>
        <dbReference type="ARBA" id="ARBA00023004"/>
    </source>
</evidence>
<feature type="domain" description="Rieske" evidence="6">
    <location>
        <begin position="9"/>
        <end position="111"/>
    </location>
</feature>
<name>A0ABT0B6W4_9SPHN</name>
<dbReference type="Pfam" id="PF00355">
    <property type="entry name" value="Rieske"/>
    <property type="match status" value="1"/>
</dbReference>
<evidence type="ECO:0000256" key="5">
    <source>
        <dbReference type="ARBA" id="ARBA00023014"/>
    </source>
</evidence>
<dbReference type="Proteomes" id="UP001162880">
    <property type="component" value="Unassembled WGS sequence"/>
</dbReference>
<keyword evidence="8" id="KW-1185">Reference proteome</keyword>
<keyword evidence="3" id="KW-0560">Oxidoreductase</keyword>
<keyword evidence="7" id="KW-0223">Dioxygenase</keyword>
<dbReference type="EMBL" id="JALHLE010000042">
    <property type="protein sequence ID" value="MCJ2180743.1"/>
    <property type="molecule type" value="Genomic_DNA"/>
</dbReference>
<keyword evidence="2" id="KW-0479">Metal-binding</keyword>
<proteinExistence type="predicted"/>
<organism evidence="7 8">
    <name type="scientific">Novosphingobium album</name>
    <name type="common">ex Hu et al. 2023</name>
    <dbReference type="NCBI Taxonomy" id="2930093"/>
    <lineage>
        <taxon>Bacteria</taxon>
        <taxon>Pseudomonadati</taxon>
        <taxon>Pseudomonadota</taxon>
        <taxon>Alphaproteobacteria</taxon>
        <taxon>Sphingomonadales</taxon>
        <taxon>Sphingomonadaceae</taxon>
        <taxon>Novosphingobium</taxon>
    </lineage>
</organism>
<sequence length="341" mass="37934">MPQFLRNAWYCVAWLQELGEEPFGLQVLGEHVAVYRDSCGEWHALDGRCPHRFASLAQGRVIGDALMCPYHGLQFGPDGRCVLNPVDPEGQAPDVVIRHYPVRIRNGGVWIWMGDPALADEASLPPESAAFQPGYAAALLYFKVNANYQLVIDNLLDLTHAAFLHGETLAAAGDVPKHDFSMQGNVIHSDYRIEQGGVMPIAATLFDDDLCETLATMRWRPASNLDLDVRLHPLEGSNAQPLHMPSVHYLTPESENVTHYFAAIARNRKLDDPAEQKRMHDMALKAFTQEDEPMVNTCQSMMGTADLMAMKPVILKTDVAAVQARRVIAKLVKRELREEAA</sequence>
<dbReference type="RefSeq" id="WP_243996192.1">
    <property type="nucleotide sequence ID" value="NZ_JALHLE010000042.1"/>
</dbReference>
<dbReference type="SUPFAM" id="SSF55961">
    <property type="entry name" value="Bet v1-like"/>
    <property type="match status" value="1"/>
</dbReference>
<gene>
    <name evidence="7" type="ORF">MTR64_19405</name>
</gene>
<comment type="caution">
    <text evidence="7">The sequence shown here is derived from an EMBL/GenBank/DDBJ whole genome shotgun (WGS) entry which is preliminary data.</text>
</comment>
<reference evidence="7" key="1">
    <citation type="submission" date="2022-03" db="EMBL/GenBank/DDBJ databases">
        <title>Identification of a novel bacterium isolated from mangrove sediments.</title>
        <authorList>
            <person name="Pan X."/>
        </authorList>
    </citation>
    <scope>NUCLEOTIDE SEQUENCE</scope>
    <source>
        <strain evidence="7">B2580</strain>
    </source>
</reference>
<dbReference type="PROSITE" id="PS51296">
    <property type="entry name" value="RIESKE"/>
    <property type="match status" value="1"/>
</dbReference>
<evidence type="ECO:0000256" key="3">
    <source>
        <dbReference type="ARBA" id="ARBA00023002"/>
    </source>
</evidence>
<accession>A0ABT0B6W4</accession>
<dbReference type="SUPFAM" id="SSF50022">
    <property type="entry name" value="ISP domain"/>
    <property type="match status" value="1"/>
</dbReference>
<keyword evidence="1" id="KW-0001">2Fe-2S</keyword>
<dbReference type="PANTHER" id="PTHR21266:SF60">
    <property type="entry name" value="3-KETOSTEROID-9-ALPHA-MONOOXYGENASE, OXYGENASE COMPONENT"/>
    <property type="match status" value="1"/>
</dbReference>
<keyword evidence="5" id="KW-0411">Iron-sulfur</keyword>
<keyword evidence="4" id="KW-0408">Iron</keyword>
<dbReference type="PANTHER" id="PTHR21266">
    <property type="entry name" value="IRON-SULFUR DOMAIN CONTAINING PROTEIN"/>
    <property type="match status" value="1"/>
</dbReference>
<dbReference type="Gene3D" id="2.102.10.10">
    <property type="entry name" value="Rieske [2Fe-2S] iron-sulphur domain"/>
    <property type="match status" value="1"/>
</dbReference>